<dbReference type="EMBL" id="JAAAHW010004021">
    <property type="protein sequence ID" value="KAF9979582.1"/>
    <property type="molecule type" value="Genomic_DNA"/>
</dbReference>
<accession>A0A9P6JI65</accession>
<dbReference type="Proteomes" id="UP000749646">
    <property type="component" value="Unassembled WGS sequence"/>
</dbReference>
<proteinExistence type="predicted"/>
<evidence type="ECO:0000313" key="2">
    <source>
        <dbReference type="EMBL" id="KAF9979582.1"/>
    </source>
</evidence>
<organism evidence="2 3">
    <name type="scientific">Modicella reniformis</name>
    <dbReference type="NCBI Taxonomy" id="1440133"/>
    <lineage>
        <taxon>Eukaryota</taxon>
        <taxon>Fungi</taxon>
        <taxon>Fungi incertae sedis</taxon>
        <taxon>Mucoromycota</taxon>
        <taxon>Mortierellomycotina</taxon>
        <taxon>Mortierellomycetes</taxon>
        <taxon>Mortierellales</taxon>
        <taxon>Mortierellaceae</taxon>
        <taxon>Modicella</taxon>
    </lineage>
</organism>
<dbReference type="AlphaFoldDB" id="A0A9P6JI65"/>
<feature type="compositionally biased region" description="Low complexity" evidence="1">
    <location>
        <begin position="13"/>
        <end position="26"/>
    </location>
</feature>
<evidence type="ECO:0000313" key="3">
    <source>
        <dbReference type="Proteomes" id="UP000749646"/>
    </source>
</evidence>
<keyword evidence="3" id="KW-1185">Reference proteome</keyword>
<sequence>MLASTYRTAAAKSAKSLIPQLSSSSSVSAHNLLARRFRSGDADEADPRPYSDALMNIITGSINQRRELYREYPTLQGHL</sequence>
<protein>
    <submittedName>
        <fullName evidence="2">Uncharacterized protein</fullName>
    </submittedName>
</protein>
<feature type="region of interest" description="Disordered" evidence="1">
    <location>
        <begin position="1"/>
        <end position="26"/>
    </location>
</feature>
<reference evidence="2" key="1">
    <citation type="journal article" date="2020" name="Fungal Divers.">
        <title>Resolving the Mortierellaceae phylogeny through synthesis of multi-gene phylogenetics and phylogenomics.</title>
        <authorList>
            <person name="Vandepol N."/>
            <person name="Liber J."/>
            <person name="Desiro A."/>
            <person name="Na H."/>
            <person name="Kennedy M."/>
            <person name="Barry K."/>
            <person name="Grigoriev I.V."/>
            <person name="Miller A.N."/>
            <person name="O'Donnell K."/>
            <person name="Stajich J.E."/>
            <person name="Bonito G."/>
        </authorList>
    </citation>
    <scope>NUCLEOTIDE SEQUENCE</scope>
    <source>
        <strain evidence="2">MES-2147</strain>
    </source>
</reference>
<evidence type="ECO:0000256" key="1">
    <source>
        <dbReference type="SAM" id="MobiDB-lite"/>
    </source>
</evidence>
<comment type="caution">
    <text evidence="2">The sequence shown here is derived from an EMBL/GenBank/DDBJ whole genome shotgun (WGS) entry which is preliminary data.</text>
</comment>
<gene>
    <name evidence="2" type="ORF">BGZ65_006337</name>
</gene>
<dbReference type="OrthoDB" id="21463at2759"/>
<name>A0A9P6JI65_9FUNG</name>